<keyword evidence="3" id="KW-0808">Transferase</keyword>
<proteinExistence type="predicted"/>
<accession>A0A251RWK4</accession>
<dbReference type="InterPro" id="IPR001245">
    <property type="entry name" value="Ser-Thr/Tyr_kinase_cat_dom"/>
</dbReference>
<keyword evidence="3" id="KW-0418">Kinase</keyword>
<sequence length="108" mass="12177">MIHIGCDRIMVKNKRIQMKEIIRIATDVAEGIKKFMNDHGVAYKDLNTKWILFDKNGTVCLGDTGIVAACKTVGEAMEYETDGYCWLAHEIIAGDLKTVSRDVDEQRV</sequence>
<gene>
    <name evidence="3" type="ORF">HannXRQ_Chr16g0503891</name>
    <name evidence="2" type="ORF">HanXRQr2_Chr04g0175981</name>
</gene>
<name>A0A251RWK4_HELAN</name>
<dbReference type="EMBL" id="MNCJ02000319">
    <property type="protein sequence ID" value="KAF5810974.1"/>
    <property type="molecule type" value="Genomic_DNA"/>
</dbReference>
<dbReference type="EMBL" id="CM007905">
    <property type="protein sequence ID" value="OTF90830.1"/>
    <property type="molecule type" value="Genomic_DNA"/>
</dbReference>
<dbReference type="SUPFAM" id="SSF56112">
    <property type="entry name" value="Protein kinase-like (PK-like)"/>
    <property type="match status" value="1"/>
</dbReference>
<reference evidence="3" key="2">
    <citation type="submission" date="2017-02" db="EMBL/GenBank/DDBJ databases">
        <title>Sunflower complete genome.</title>
        <authorList>
            <person name="Langlade N."/>
            <person name="Munos S."/>
        </authorList>
    </citation>
    <scope>NUCLEOTIDE SEQUENCE [LARGE SCALE GENOMIC DNA]</scope>
    <source>
        <tissue evidence="3">Leaves</tissue>
    </source>
</reference>
<dbReference type="Pfam" id="PF07714">
    <property type="entry name" value="PK_Tyr_Ser-Thr"/>
    <property type="match status" value="1"/>
</dbReference>
<feature type="domain" description="Protein kinase" evidence="1">
    <location>
        <begin position="1"/>
        <end position="108"/>
    </location>
</feature>
<organism evidence="3 4">
    <name type="scientific">Helianthus annuus</name>
    <name type="common">Common sunflower</name>
    <dbReference type="NCBI Taxonomy" id="4232"/>
    <lineage>
        <taxon>Eukaryota</taxon>
        <taxon>Viridiplantae</taxon>
        <taxon>Streptophyta</taxon>
        <taxon>Embryophyta</taxon>
        <taxon>Tracheophyta</taxon>
        <taxon>Spermatophyta</taxon>
        <taxon>Magnoliopsida</taxon>
        <taxon>eudicotyledons</taxon>
        <taxon>Gunneridae</taxon>
        <taxon>Pentapetalae</taxon>
        <taxon>asterids</taxon>
        <taxon>campanulids</taxon>
        <taxon>Asterales</taxon>
        <taxon>Asteraceae</taxon>
        <taxon>Asteroideae</taxon>
        <taxon>Heliantheae alliance</taxon>
        <taxon>Heliantheae</taxon>
        <taxon>Helianthus</taxon>
    </lineage>
</organism>
<dbReference type="Gene3D" id="1.10.510.10">
    <property type="entry name" value="Transferase(Phosphotransferase) domain 1"/>
    <property type="match status" value="1"/>
</dbReference>
<evidence type="ECO:0000313" key="3">
    <source>
        <dbReference type="EMBL" id="OTF90830.1"/>
    </source>
</evidence>
<reference evidence="2" key="3">
    <citation type="submission" date="2020-06" db="EMBL/GenBank/DDBJ databases">
        <title>Helianthus annuus Genome sequencing and assembly Release 2.</title>
        <authorList>
            <person name="Gouzy J."/>
            <person name="Langlade N."/>
            <person name="Munos S."/>
        </authorList>
    </citation>
    <scope>NUCLEOTIDE SEQUENCE</scope>
    <source>
        <tissue evidence="2">Leaves</tissue>
    </source>
</reference>
<keyword evidence="4" id="KW-1185">Reference proteome</keyword>
<dbReference type="AlphaFoldDB" id="A0A251RWK4"/>
<reference evidence="2 4" key="1">
    <citation type="journal article" date="2017" name="Nature">
        <title>The sunflower genome provides insights into oil metabolism, flowering and Asterid evolution.</title>
        <authorList>
            <person name="Badouin H."/>
            <person name="Gouzy J."/>
            <person name="Grassa C.J."/>
            <person name="Murat F."/>
            <person name="Staton S.E."/>
            <person name="Cottret L."/>
            <person name="Lelandais-Briere C."/>
            <person name="Owens G.L."/>
            <person name="Carrere S."/>
            <person name="Mayjonade B."/>
            <person name="Legrand L."/>
            <person name="Gill N."/>
            <person name="Kane N.C."/>
            <person name="Bowers J.E."/>
            <person name="Hubner S."/>
            <person name="Bellec A."/>
            <person name="Berard A."/>
            <person name="Berges H."/>
            <person name="Blanchet N."/>
            <person name="Boniface M.C."/>
            <person name="Brunel D."/>
            <person name="Catrice O."/>
            <person name="Chaidir N."/>
            <person name="Claudel C."/>
            <person name="Donnadieu C."/>
            <person name="Faraut T."/>
            <person name="Fievet G."/>
            <person name="Helmstetter N."/>
            <person name="King M."/>
            <person name="Knapp S.J."/>
            <person name="Lai Z."/>
            <person name="Le Paslier M.C."/>
            <person name="Lippi Y."/>
            <person name="Lorenzon L."/>
            <person name="Mandel J.R."/>
            <person name="Marage G."/>
            <person name="Marchand G."/>
            <person name="Marquand E."/>
            <person name="Bret-Mestries E."/>
            <person name="Morien E."/>
            <person name="Nambeesan S."/>
            <person name="Nguyen T."/>
            <person name="Pegot-Espagnet P."/>
            <person name="Pouilly N."/>
            <person name="Raftis F."/>
            <person name="Sallet E."/>
            <person name="Schiex T."/>
            <person name="Thomas J."/>
            <person name="Vandecasteele C."/>
            <person name="Vares D."/>
            <person name="Vear F."/>
            <person name="Vautrin S."/>
            <person name="Crespi M."/>
            <person name="Mangin B."/>
            <person name="Burke J.M."/>
            <person name="Salse J."/>
            <person name="Munos S."/>
            <person name="Vincourt P."/>
            <person name="Rieseberg L.H."/>
            <person name="Langlade N.B."/>
        </authorList>
    </citation>
    <scope>NUCLEOTIDE SEQUENCE [LARGE SCALE GENOMIC DNA]</scope>
    <source>
        <strain evidence="4">cv. SF193</strain>
        <tissue evidence="2">Leaves</tissue>
    </source>
</reference>
<evidence type="ECO:0000313" key="2">
    <source>
        <dbReference type="EMBL" id="KAF5810974.1"/>
    </source>
</evidence>
<dbReference type="GO" id="GO:0004672">
    <property type="term" value="F:protein kinase activity"/>
    <property type="evidence" value="ECO:0007669"/>
    <property type="project" value="InterPro"/>
</dbReference>
<dbReference type="Proteomes" id="UP000215914">
    <property type="component" value="Chromosome 16"/>
</dbReference>
<protein>
    <submittedName>
        <fullName evidence="3">Putative tyrosine-protein kinase, neurotrophic receptor, type 2</fullName>
    </submittedName>
</protein>
<dbReference type="InterPro" id="IPR000719">
    <property type="entry name" value="Prot_kinase_dom"/>
</dbReference>
<dbReference type="InParanoid" id="A0A251RWK4"/>
<dbReference type="PROSITE" id="PS50011">
    <property type="entry name" value="PROTEIN_KINASE_DOM"/>
    <property type="match status" value="1"/>
</dbReference>
<evidence type="ECO:0000313" key="4">
    <source>
        <dbReference type="Proteomes" id="UP000215914"/>
    </source>
</evidence>
<dbReference type="GO" id="GO:0005524">
    <property type="term" value="F:ATP binding"/>
    <property type="evidence" value="ECO:0007669"/>
    <property type="project" value="InterPro"/>
</dbReference>
<evidence type="ECO:0000259" key="1">
    <source>
        <dbReference type="PROSITE" id="PS50011"/>
    </source>
</evidence>
<keyword evidence="3" id="KW-0675">Receptor</keyword>
<dbReference type="Gramene" id="mRNA:HanXRQr2_Chr04g0175981">
    <property type="protein sequence ID" value="mRNA:HanXRQr2_Chr04g0175981"/>
    <property type="gene ID" value="HanXRQr2_Chr04g0175981"/>
</dbReference>
<dbReference type="InterPro" id="IPR011009">
    <property type="entry name" value="Kinase-like_dom_sf"/>
</dbReference>